<dbReference type="GO" id="GO:0005576">
    <property type="term" value="C:extracellular region"/>
    <property type="evidence" value="ECO:0007669"/>
    <property type="project" value="UniProtKB-SubCell"/>
</dbReference>
<evidence type="ECO:0000313" key="4">
    <source>
        <dbReference type="EMBL" id="TMI69855.1"/>
    </source>
</evidence>
<dbReference type="PANTHER" id="PTHR34216">
    <property type="match status" value="1"/>
</dbReference>
<sequence>MLTVVMYHYVRDLPRTRFPAIHGMRLEHFEGQLDYLTKHYTILDVREILAAIRGETTLPSNACLLTFDDGFLDHYTVVFPCLDYRRLPAVFFVPGRPIEEREILDVHGIHFVLAAVSDPRQLIEDVFGLLRQYRPGHDVPDDRTLYQRYATATRLDAPEVAFIKRLLQRELPKDVRSAIVRTLFVRHVSTDPASFANELYMDLEQVRCLVRHGMAVGGHAYDHPWLDTLSAP</sequence>
<reference evidence="4 5" key="1">
    <citation type="journal article" date="2019" name="Nat. Microbiol.">
        <title>Mediterranean grassland soil C-N compound turnover is dependent on rainfall and depth, and is mediated by genomically divergent microorganisms.</title>
        <authorList>
            <person name="Diamond S."/>
            <person name="Andeer P.F."/>
            <person name="Li Z."/>
            <person name="Crits-Christoph A."/>
            <person name="Burstein D."/>
            <person name="Anantharaman K."/>
            <person name="Lane K.R."/>
            <person name="Thomas B.C."/>
            <person name="Pan C."/>
            <person name="Northen T.R."/>
            <person name="Banfield J.F."/>
        </authorList>
    </citation>
    <scope>NUCLEOTIDE SEQUENCE [LARGE SCALE GENOMIC DNA]</scope>
    <source>
        <strain evidence="4">NP_8</strain>
    </source>
</reference>
<dbReference type="Gene3D" id="3.20.20.370">
    <property type="entry name" value="Glycoside hydrolase/deacetylase"/>
    <property type="match status" value="1"/>
</dbReference>
<name>A0A537IF55_9BACT</name>
<gene>
    <name evidence="4" type="ORF">E6H05_14430</name>
</gene>
<accession>A0A537IF55</accession>
<evidence type="ECO:0000256" key="2">
    <source>
        <dbReference type="ARBA" id="ARBA00022729"/>
    </source>
</evidence>
<comment type="subcellular location">
    <subcellularLocation>
        <location evidence="1">Secreted</location>
    </subcellularLocation>
</comment>
<protein>
    <submittedName>
        <fullName evidence="4">Polysaccharide deacetylase</fullName>
    </submittedName>
</protein>
<dbReference type="InterPro" id="IPR011330">
    <property type="entry name" value="Glyco_hydro/deAcase_b/a-brl"/>
</dbReference>
<evidence type="ECO:0000259" key="3">
    <source>
        <dbReference type="PROSITE" id="PS51677"/>
    </source>
</evidence>
<organism evidence="4 5">
    <name type="scientific">Candidatus Segetimicrobium genomatis</name>
    <dbReference type="NCBI Taxonomy" id="2569760"/>
    <lineage>
        <taxon>Bacteria</taxon>
        <taxon>Bacillati</taxon>
        <taxon>Candidatus Sysuimicrobiota</taxon>
        <taxon>Candidatus Sysuimicrobiia</taxon>
        <taxon>Candidatus Sysuimicrobiales</taxon>
        <taxon>Candidatus Segetimicrobiaceae</taxon>
        <taxon>Candidatus Segetimicrobium</taxon>
    </lineage>
</organism>
<dbReference type="SUPFAM" id="SSF88713">
    <property type="entry name" value="Glycoside hydrolase/deacetylase"/>
    <property type="match status" value="1"/>
</dbReference>
<keyword evidence="2" id="KW-0732">Signal</keyword>
<dbReference type="PANTHER" id="PTHR34216:SF3">
    <property type="entry name" value="POLY-BETA-1,6-N-ACETYL-D-GLUCOSAMINE N-DEACETYLASE"/>
    <property type="match status" value="1"/>
</dbReference>
<dbReference type="PROSITE" id="PS51677">
    <property type="entry name" value="NODB"/>
    <property type="match status" value="1"/>
</dbReference>
<evidence type="ECO:0000256" key="1">
    <source>
        <dbReference type="ARBA" id="ARBA00004613"/>
    </source>
</evidence>
<evidence type="ECO:0000313" key="5">
    <source>
        <dbReference type="Proteomes" id="UP000318834"/>
    </source>
</evidence>
<dbReference type="GO" id="GO:0005975">
    <property type="term" value="P:carbohydrate metabolic process"/>
    <property type="evidence" value="ECO:0007669"/>
    <property type="project" value="InterPro"/>
</dbReference>
<comment type="caution">
    <text evidence="4">The sequence shown here is derived from an EMBL/GenBank/DDBJ whole genome shotgun (WGS) entry which is preliminary data.</text>
</comment>
<dbReference type="GO" id="GO:0016810">
    <property type="term" value="F:hydrolase activity, acting on carbon-nitrogen (but not peptide) bonds"/>
    <property type="evidence" value="ECO:0007669"/>
    <property type="project" value="InterPro"/>
</dbReference>
<dbReference type="AlphaFoldDB" id="A0A537IF55"/>
<feature type="domain" description="NodB homology" evidence="3">
    <location>
        <begin position="61"/>
        <end position="232"/>
    </location>
</feature>
<dbReference type="InterPro" id="IPR051398">
    <property type="entry name" value="Polysacch_Deacetylase"/>
</dbReference>
<proteinExistence type="predicted"/>
<dbReference type="EMBL" id="VBAP01000175">
    <property type="protein sequence ID" value="TMI69855.1"/>
    <property type="molecule type" value="Genomic_DNA"/>
</dbReference>
<dbReference type="Proteomes" id="UP000318834">
    <property type="component" value="Unassembled WGS sequence"/>
</dbReference>
<feature type="non-terminal residue" evidence="4">
    <location>
        <position position="232"/>
    </location>
</feature>
<dbReference type="InterPro" id="IPR002509">
    <property type="entry name" value="NODB_dom"/>
</dbReference>